<comment type="similarity">
    <text evidence="9">Belongs to the TRAFAC class myosin-kinesin ATPase superfamily. Kinesin family. KIN-12 subfamily.</text>
</comment>
<evidence type="ECO:0000256" key="12">
    <source>
        <dbReference type="PROSITE-ProRule" id="PRU00283"/>
    </source>
</evidence>
<evidence type="ECO:0000256" key="3">
    <source>
        <dbReference type="ARBA" id="ARBA00022701"/>
    </source>
</evidence>
<evidence type="ECO:0000256" key="15">
    <source>
        <dbReference type="SAM" id="MobiDB-lite"/>
    </source>
</evidence>
<dbReference type="Pfam" id="PF00225">
    <property type="entry name" value="Kinesin"/>
    <property type="match status" value="1"/>
</dbReference>
<keyword evidence="3 13" id="KW-0493">Microtubule</keyword>
<comment type="subcellular location">
    <subcellularLocation>
        <location evidence="1">Cytoplasm</location>
        <location evidence="1">Cytoskeleton</location>
        <location evidence="1">Spindle</location>
    </subcellularLocation>
</comment>
<dbReference type="CDD" id="cd00106">
    <property type="entry name" value="KISc"/>
    <property type="match status" value="1"/>
</dbReference>
<dbReference type="Gene3D" id="3.40.850.10">
    <property type="entry name" value="Kinesin motor domain"/>
    <property type="match status" value="1"/>
</dbReference>
<keyword evidence="6 14" id="KW-0175">Coiled coil</keyword>
<comment type="function">
    <text evidence="11">Responsible for microtubule translocation. May be important for the organization of phragmoplast-specific arrays of microtubules. Plays an essential role in stabilizing the mitotic spindle. Required during mitotic cytokinesis.</text>
</comment>
<reference evidence="17" key="1">
    <citation type="submission" date="2020-11" db="EMBL/GenBank/DDBJ databases">
        <title>Chlorella ohadii genome sequencing and assembly.</title>
        <authorList>
            <person name="Murik O."/>
            <person name="Treves H."/>
            <person name="Kedem I."/>
            <person name="Shotland Y."/>
            <person name="Kaplan A."/>
        </authorList>
    </citation>
    <scope>NUCLEOTIDE SEQUENCE</scope>
    <source>
        <strain evidence="17">1</strain>
    </source>
</reference>
<dbReference type="PROSITE" id="PS00411">
    <property type="entry name" value="KINESIN_MOTOR_1"/>
    <property type="match status" value="1"/>
</dbReference>
<feature type="binding site" evidence="12">
    <location>
        <begin position="222"/>
        <end position="229"/>
    </location>
    <ligand>
        <name>ATP</name>
        <dbReference type="ChEBI" id="CHEBI:30616"/>
    </ligand>
</feature>
<feature type="region of interest" description="Disordered" evidence="15">
    <location>
        <begin position="806"/>
        <end position="853"/>
    </location>
</feature>
<evidence type="ECO:0000256" key="7">
    <source>
        <dbReference type="ARBA" id="ARBA00023175"/>
    </source>
</evidence>
<evidence type="ECO:0000256" key="5">
    <source>
        <dbReference type="ARBA" id="ARBA00022840"/>
    </source>
</evidence>
<dbReference type="InterPro" id="IPR019821">
    <property type="entry name" value="Kinesin_motor_CS"/>
</dbReference>
<feature type="compositionally biased region" description="Polar residues" evidence="15">
    <location>
        <begin position="80"/>
        <end position="92"/>
    </location>
</feature>
<keyword evidence="18" id="KW-1185">Reference proteome</keyword>
<dbReference type="InterPro" id="IPR027417">
    <property type="entry name" value="P-loop_NTPase"/>
</dbReference>
<keyword evidence="2" id="KW-0963">Cytoplasm</keyword>
<dbReference type="AlphaFoldDB" id="A0AAD5H1L9"/>
<feature type="domain" description="Kinesin motor" evidence="16">
    <location>
        <begin position="139"/>
        <end position="478"/>
    </location>
</feature>
<keyword evidence="5 12" id="KW-0067">ATP-binding</keyword>
<evidence type="ECO:0000256" key="8">
    <source>
        <dbReference type="ARBA" id="ARBA00023212"/>
    </source>
</evidence>
<dbReference type="PANTHER" id="PTHR37739:SF8">
    <property type="entry name" value="KINESIN-LIKE PROTEIN KIN-12D"/>
    <property type="match status" value="1"/>
</dbReference>
<keyword evidence="8" id="KW-0206">Cytoskeleton</keyword>
<dbReference type="PRINTS" id="PR00380">
    <property type="entry name" value="KINESINHEAVY"/>
</dbReference>
<dbReference type="GO" id="GO:0008017">
    <property type="term" value="F:microtubule binding"/>
    <property type="evidence" value="ECO:0007669"/>
    <property type="project" value="InterPro"/>
</dbReference>
<dbReference type="GO" id="GO:0003777">
    <property type="term" value="F:microtubule motor activity"/>
    <property type="evidence" value="ECO:0007669"/>
    <property type="project" value="InterPro"/>
</dbReference>
<feature type="region of interest" description="Disordered" evidence="15">
    <location>
        <begin position="1"/>
        <end position="109"/>
    </location>
</feature>
<dbReference type="GO" id="GO:0007010">
    <property type="term" value="P:cytoskeleton organization"/>
    <property type="evidence" value="ECO:0007669"/>
    <property type="project" value="UniProtKB-ARBA"/>
</dbReference>
<dbReference type="EMBL" id="JADXDR010000209">
    <property type="protein sequence ID" value="KAI7836017.1"/>
    <property type="molecule type" value="Genomic_DNA"/>
</dbReference>
<evidence type="ECO:0000256" key="9">
    <source>
        <dbReference type="ARBA" id="ARBA00034488"/>
    </source>
</evidence>
<evidence type="ECO:0000256" key="2">
    <source>
        <dbReference type="ARBA" id="ARBA00022490"/>
    </source>
</evidence>
<dbReference type="GO" id="GO:0005819">
    <property type="term" value="C:spindle"/>
    <property type="evidence" value="ECO:0007669"/>
    <property type="project" value="UniProtKB-SubCell"/>
</dbReference>
<dbReference type="PROSITE" id="PS50067">
    <property type="entry name" value="KINESIN_MOTOR_2"/>
    <property type="match status" value="1"/>
</dbReference>
<sequence>MSATEQPRLTRASSRGATPAASPRKQSATPRKAARQLSATPGPSGGTPGARGTPFGSAIRSRIPATRSRIGAGARAACQSEPSSPRGASSGSLLGEDGPVLLDELLPPGLPGEGDGFWAAVGAGGGGASGAPTPSSSDNIRVYVRVRPPSSREEANGAQPCLDVLGGQTVVLSDASRPDPFTATFDRVFGPEAGQEELFAAVGAQMVENCMAGFNSSIFVYGQTGAGKTHTITGDVARGEDGALAEQCGLTLRVFRQLFDRITDEERDGVRYTVKCSYCEVYNEELSDLLAAPGTRAAGGLAIREGDAHRGVCVEGLTEHVAVNADDVMALVQRGSANRHTAATRMNERSSRSHSVFTAVVEAAEAQPDSGVTQVRFAKLNLIDLAGSERVGKSGATGEQLTEAKSINKSLTTLGRVVTALTERQQHVPYRDSRLTFLLKESLGGNSKTSLVACVSPCEDSAQESHSTLAVVNQDTVGDLRALQLENARLQRELAKKEGTVTAELRAALSAAQAQAAAAEERASTSEGRVAAAEERHQQLEAALNESHSSLQQRNAELALVKKELEEVKATCALLQKDREQLIDHNAALAERVDSLGGGLERAESAAQRWEADAAAAQQRCDTAAAGQRAAEEGSRSLQREVERLGADLARLGTELQASREELEESERSKKALRREVEQVLADLRRQQREAADSAELAASREARLRGELAEVNEALSARSQRLHELEATLATETVATAKYRKMVGEIGKLIDWAQSTSPLPPVLGGRTSPAGYHSSLFGGRLSFGVGGGSGLVSPLAEASNQLRASLGSLPPSAGPRPKATPGTVPPSLSPSKRLQVASPAGRTPVASPSKFR</sequence>
<evidence type="ECO:0000256" key="14">
    <source>
        <dbReference type="SAM" id="Coils"/>
    </source>
</evidence>
<feature type="coiled-coil region" evidence="14">
    <location>
        <begin position="473"/>
        <end position="729"/>
    </location>
</feature>
<dbReference type="GO" id="GO:0007018">
    <property type="term" value="P:microtubule-based movement"/>
    <property type="evidence" value="ECO:0007669"/>
    <property type="project" value="InterPro"/>
</dbReference>
<proteinExistence type="inferred from homology"/>
<evidence type="ECO:0000256" key="4">
    <source>
        <dbReference type="ARBA" id="ARBA00022741"/>
    </source>
</evidence>
<feature type="compositionally biased region" description="Low complexity" evidence="15">
    <location>
        <begin position="93"/>
        <end position="107"/>
    </location>
</feature>
<name>A0AAD5H1L9_9CHLO</name>
<dbReference type="GO" id="GO:0005874">
    <property type="term" value="C:microtubule"/>
    <property type="evidence" value="ECO:0007669"/>
    <property type="project" value="UniProtKB-KW"/>
</dbReference>
<dbReference type="SUPFAM" id="SSF52540">
    <property type="entry name" value="P-loop containing nucleoside triphosphate hydrolases"/>
    <property type="match status" value="1"/>
</dbReference>
<dbReference type="InterPro" id="IPR001752">
    <property type="entry name" value="Kinesin_motor_dom"/>
</dbReference>
<dbReference type="InterPro" id="IPR044986">
    <property type="entry name" value="KIF15/KIN-12"/>
</dbReference>
<accession>A0AAD5H1L9</accession>
<keyword evidence="4 12" id="KW-0547">Nucleotide-binding</keyword>
<evidence type="ECO:0000256" key="10">
    <source>
        <dbReference type="ARBA" id="ARBA00034704"/>
    </source>
</evidence>
<dbReference type="InterPro" id="IPR036961">
    <property type="entry name" value="Kinesin_motor_dom_sf"/>
</dbReference>
<evidence type="ECO:0000259" key="16">
    <source>
        <dbReference type="PROSITE" id="PS50067"/>
    </source>
</evidence>
<evidence type="ECO:0000256" key="13">
    <source>
        <dbReference type="RuleBase" id="RU000394"/>
    </source>
</evidence>
<evidence type="ECO:0000313" key="17">
    <source>
        <dbReference type="EMBL" id="KAI7836017.1"/>
    </source>
</evidence>
<keyword evidence="7 12" id="KW-0505">Motor protein</keyword>
<evidence type="ECO:0000256" key="6">
    <source>
        <dbReference type="ARBA" id="ARBA00023054"/>
    </source>
</evidence>
<feature type="compositionally biased region" description="Polar residues" evidence="15">
    <location>
        <begin position="1"/>
        <end position="16"/>
    </location>
</feature>
<dbReference type="SMART" id="SM00129">
    <property type="entry name" value="KISc"/>
    <property type="match status" value="1"/>
</dbReference>
<comment type="caution">
    <text evidence="17">The sequence shown here is derived from an EMBL/GenBank/DDBJ whole genome shotgun (WGS) entry which is preliminary data.</text>
</comment>
<evidence type="ECO:0000256" key="1">
    <source>
        <dbReference type="ARBA" id="ARBA00004186"/>
    </source>
</evidence>
<organism evidence="17 18">
    <name type="scientific">Chlorella ohadii</name>
    <dbReference type="NCBI Taxonomy" id="2649997"/>
    <lineage>
        <taxon>Eukaryota</taxon>
        <taxon>Viridiplantae</taxon>
        <taxon>Chlorophyta</taxon>
        <taxon>core chlorophytes</taxon>
        <taxon>Trebouxiophyceae</taxon>
        <taxon>Chlorellales</taxon>
        <taxon>Chlorellaceae</taxon>
        <taxon>Chlorella clade</taxon>
        <taxon>Chlorella</taxon>
    </lineage>
</organism>
<dbReference type="PANTHER" id="PTHR37739">
    <property type="entry name" value="KINESIN-LIKE PROTEIN KIN-12D"/>
    <property type="match status" value="1"/>
</dbReference>
<protein>
    <recommendedName>
        <fullName evidence="13">Kinesin-like protein</fullName>
    </recommendedName>
</protein>
<dbReference type="FunFam" id="3.40.850.10:FF:000019">
    <property type="entry name" value="Kinesin-like protein KIN-5D"/>
    <property type="match status" value="1"/>
</dbReference>
<evidence type="ECO:0000313" key="18">
    <source>
        <dbReference type="Proteomes" id="UP001205105"/>
    </source>
</evidence>
<dbReference type="GO" id="GO:0005524">
    <property type="term" value="F:ATP binding"/>
    <property type="evidence" value="ECO:0007669"/>
    <property type="project" value="UniProtKB-UniRule"/>
</dbReference>
<comment type="similarity">
    <text evidence="10">Belongs to the TRAFAC class myosin-kinesin ATPase superfamily. Kinesin family. KIN-5/BimC subfamily.</text>
</comment>
<gene>
    <name evidence="17" type="ORF">COHA_010101</name>
</gene>
<dbReference type="Proteomes" id="UP001205105">
    <property type="component" value="Unassembled WGS sequence"/>
</dbReference>
<evidence type="ECO:0000256" key="11">
    <source>
        <dbReference type="ARBA" id="ARBA00046159"/>
    </source>
</evidence>